<sequence>MKKALWWMILAVLAPGVQAQGLTLNGAGATFPYPVYSQWAHKYHELTGVKVNYQSIGSGGGIAQIKAKTVDFGGTDEPLSPEDLDKSGLIQFPTVVGGVVPILNVEGVASGQLRLDGETLADIFLGKITKWDDPALKKLNPNLKLPSQAITVAHRTDGSGTTFIFTSYLSQVSPEWKSKVGAGKAVKWPAPHSIGGKGNEGVAGQVQAVKGAIGYVEYAYALQNQIPYAQLKNPAGKFVLPGVKSFEAAAAHADWKKAPKGFALMLLNQTGEDSWPIVGATWILLHKEQPDPAKGKAILQFFDWAYKQGGELAKQMHYVALPPAVVPLIQETWKEVKSMGKPLWL</sequence>
<feature type="domain" description="PBP" evidence="8">
    <location>
        <begin position="20"/>
        <end position="306"/>
    </location>
</feature>
<dbReference type="Gene3D" id="3.40.190.10">
    <property type="entry name" value="Periplasmic binding protein-like II"/>
    <property type="match status" value="2"/>
</dbReference>
<evidence type="ECO:0000256" key="6">
    <source>
        <dbReference type="PIRNR" id="PIRNR002756"/>
    </source>
</evidence>
<name>A0A7V6A4K5_9BACT</name>
<dbReference type="AlphaFoldDB" id="A0A7V6A4K5"/>
<dbReference type="InterPro" id="IPR050962">
    <property type="entry name" value="Phosphate-bind_PstS"/>
</dbReference>
<evidence type="ECO:0000256" key="1">
    <source>
        <dbReference type="ARBA" id="ARBA00002841"/>
    </source>
</evidence>
<evidence type="ECO:0000256" key="4">
    <source>
        <dbReference type="ARBA" id="ARBA00022448"/>
    </source>
</evidence>
<comment type="similarity">
    <text evidence="2 6">Belongs to the PstS family.</text>
</comment>
<evidence type="ECO:0000256" key="2">
    <source>
        <dbReference type="ARBA" id="ARBA00008725"/>
    </source>
</evidence>
<protein>
    <recommendedName>
        <fullName evidence="6">Phosphate-binding protein</fullName>
    </recommendedName>
</protein>
<dbReference type="SUPFAM" id="SSF53850">
    <property type="entry name" value="Periplasmic binding protein-like II"/>
    <property type="match status" value="1"/>
</dbReference>
<keyword evidence="7" id="KW-0732">Signal</keyword>
<dbReference type="InterPro" id="IPR024370">
    <property type="entry name" value="PBP_domain"/>
</dbReference>
<comment type="caution">
    <text evidence="9">The sequence shown here is derived from an EMBL/GenBank/DDBJ whole genome shotgun (WGS) entry which is preliminary data.</text>
</comment>
<comment type="function">
    <text evidence="1">Part of the ABC transporter complex PstSACB involved in phosphate import.</text>
</comment>
<gene>
    <name evidence="9" type="primary">pstS</name>
    <name evidence="9" type="ORF">ENV52_08670</name>
</gene>
<dbReference type="PANTHER" id="PTHR42996:SF1">
    <property type="entry name" value="PHOSPHATE-BINDING PROTEIN PSTS"/>
    <property type="match status" value="1"/>
</dbReference>
<dbReference type="PIRSF" id="PIRSF002756">
    <property type="entry name" value="PstS"/>
    <property type="match status" value="1"/>
</dbReference>
<dbReference type="InterPro" id="IPR005673">
    <property type="entry name" value="ABC_phos-bd_PstS"/>
</dbReference>
<dbReference type="PANTHER" id="PTHR42996">
    <property type="entry name" value="PHOSPHATE-BINDING PROTEIN PSTS"/>
    <property type="match status" value="1"/>
</dbReference>
<keyword evidence="4 6" id="KW-0813">Transport</keyword>
<dbReference type="NCBIfam" id="NF008171">
    <property type="entry name" value="PRK10918.1"/>
    <property type="match status" value="1"/>
</dbReference>
<dbReference type="EMBL" id="DTGR01000137">
    <property type="protein sequence ID" value="HHS29758.1"/>
    <property type="molecule type" value="Genomic_DNA"/>
</dbReference>
<dbReference type="Pfam" id="PF12849">
    <property type="entry name" value="PBP_like_2"/>
    <property type="match status" value="1"/>
</dbReference>
<dbReference type="GO" id="GO:0042301">
    <property type="term" value="F:phosphate ion binding"/>
    <property type="evidence" value="ECO:0007669"/>
    <property type="project" value="InterPro"/>
</dbReference>
<evidence type="ECO:0000256" key="7">
    <source>
        <dbReference type="SAM" id="SignalP"/>
    </source>
</evidence>
<feature type="signal peptide" evidence="7">
    <location>
        <begin position="1"/>
        <end position="19"/>
    </location>
</feature>
<accession>A0A7V6A4K5</accession>
<proteinExistence type="inferred from homology"/>
<evidence type="ECO:0000256" key="3">
    <source>
        <dbReference type="ARBA" id="ARBA00011529"/>
    </source>
</evidence>
<dbReference type="CDD" id="cd13565">
    <property type="entry name" value="PBP2_PstS"/>
    <property type="match status" value="1"/>
</dbReference>
<dbReference type="GO" id="GO:0043190">
    <property type="term" value="C:ATP-binding cassette (ABC) transporter complex"/>
    <property type="evidence" value="ECO:0007669"/>
    <property type="project" value="InterPro"/>
</dbReference>
<keyword evidence="5 6" id="KW-0592">Phosphate transport</keyword>
<comment type="subunit">
    <text evidence="3">The complex is composed of two ATP-binding proteins (PstB), two transmembrane proteins (PstC and PstA) and a solute-binding protein (PstS).</text>
</comment>
<evidence type="ECO:0000256" key="5">
    <source>
        <dbReference type="ARBA" id="ARBA00022592"/>
    </source>
</evidence>
<dbReference type="GO" id="GO:0035435">
    <property type="term" value="P:phosphate ion transmembrane transport"/>
    <property type="evidence" value="ECO:0007669"/>
    <property type="project" value="InterPro"/>
</dbReference>
<dbReference type="NCBIfam" id="TIGR00975">
    <property type="entry name" value="3a0107s03"/>
    <property type="match status" value="1"/>
</dbReference>
<organism evidence="9">
    <name type="scientific">Desulfobacca acetoxidans</name>
    <dbReference type="NCBI Taxonomy" id="60893"/>
    <lineage>
        <taxon>Bacteria</taxon>
        <taxon>Pseudomonadati</taxon>
        <taxon>Thermodesulfobacteriota</taxon>
        <taxon>Desulfobaccia</taxon>
        <taxon>Desulfobaccales</taxon>
        <taxon>Desulfobaccaceae</taxon>
        <taxon>Desulfobacca</taxon>
    </lineage>
</organism>
<evidence type="ECO:0000313" key="9">
    <source>
        <dbReference type="EMBL" id="HHS29758.1"/>
    </source>
</evidence>
<evidence type="ECO:0000259" key="8">
    <source>
        <dbReference type="Pfam" id="PF12849"/>
    </source>
</evidence>
<reference evidence="9" key="1">
    <citation type="journal article" date="2020" name="mSystems">
        <title>Genome- and Community-Level Interaction Insights into Carbon Utilization and Element Cycling Functions of Hydrothermarchaeota in Hydrothermal Sediment.</title>
        <authorList>
            <person name="Zhou Z."/>
            <person name="Liu Y."/>
            <person name="Xu W."/>
            <person name="Pan J."/>
            <person name="Luo Z.H."/>
            <person name="Li M."/>
        </authorList>
    </citation>
    <scope>NUCLEOTIDE SEQUENCE [LARGE SCALE GENOMIC DNA]</scope>
    <source>
        <strain evidence="9">SpSt-767</strain>
    </source>
</reference>
<feature type="chain" id="PRO_5031037167" description="Phosphate-binding protein" evidence="7">
    <location>
        <begin position="20"/>
        <end position="345"/>
    </location>
</feature>